<organism evidence="1 2">
    <name type="scientific">Legionella waltersii</name>
    <dbReference type="NCBI Taxonomy" id="66969"/>
    <lineage>
        <taxon>Bacteria</taxon>
        <taxon>Pseudomonadati</taxon>
        <taxon>Pseudomonadota</taxon>
        <taxon>Gammaproteobacteria</taxon>
        <taxon>Legionellales</taxon>
        <taxon>Legionellaceae</taxon>
        <taxon>Legionella</taxon>
    </lineage>
</organism>
<dbReference type="RefSeq" id="WP_028378570.1">
    <property type="nucleotide sequence ID" value="NZ_CAAAIQ010000008.1"/>
</dbReference>
<dbReference type="EMBL" id="LNZB01000031">
    <property type="protein sequence ID" value="KTD80425.1"/>
    <property type="molecule type" value="Genomic_DNA"/>
</dbReference>
<protein>
    <submittedName>
        <fullName evidence="1">Uncharacterized protein</fullName>
    </submittedName>
</protein>
<evidence type="ECO:0000313" key="1">
    <source>
        <dbReference type="EMBL" id="KTD80425.1"/>
    </source>
</evidence>
<proteinExistence type="predicted"/>
<reference evidence="1 2" key="1">
    <citation type="submission" date="2015-11" db="EMBL/GenBank/DDBJ databases">
        <title>Genomic analysis of 38 Legionella species identifies large and diverse effector repertoires.</title>
        <authorList>
            <person name="Burstein D."/>
            <person name="Amaro F."/>
            <person name="Zusman T."/>
            <person name="Lifshitz Z."/>
            <person name="Cohen O."/>
            <person name="Gilbert J.A."/>
            <person name="Pupko T."/>
            <person name="Shuman H.A."/>
            <person name="Segal G."/>
        </authorList>
    </citation>
    <scope>NUCLEOTIDE SEQUENCE [LARGE SCALE GENOMIC DNA]</scope>
    <source>
        <strain evidence="1 2">ATCC 51914</strain>
    </source>
</reference>
<keyword evidence="2" id="KW-1185">Reference proteome</keyword>
<name>A0A0W1AGL5_9GAMM</name>
<dbReference type="Proteomes" id="UP000054729">
    <property type="component" value="Unassembled WGS sequence"/>
</dbReference>
<sequence length="349" mass="39506">MLSREEVYTIIKLRNRNDTIFSKLPLEIIREISDFGQNPNSDIAKALHHAAYARQEDVKALLAMLDKNPSLLLQASNVTTPGGDEWKRVTIYEFLLGAGDYELAKQVQEYFSKIEQGEQQRIAQYERYKPHIEGMLTQKPYDLSPLIELIKKATPEQVAALLKKDMTGDNELCKALSQFRKDWAPKVLTKPGMHYNYASPQHAFELLDREWANLYKASNDNYDKIRLVWRHLIGFEMRRLPGIDRCVMAQGLYYVIDGKEAVGRSYTLREAGMAGSFPVTTSDDSIDGLGADFSVDIFGGAAASPMALAGRWRTRSVLLENLCRTKTSNLRNLYPFPNSSAEPVCNNLS</sequence>
<accession>A0A0W1AGL5</accession>
<gene>
    <name evidence="1" type="ORF">Lwal_1122</name>
</gene>
<evidence type="ECO:0000313" key="2">
    <source>
        <dbReference type="Proteomes" id="UP000054729"/>
    </source>
</evidence>
<dbReference type="AlphaFoldDB" id="A0A0W1AGL5"/>
<comment type="caution">
    <text evidence="1">The sequence shown here is derived from an EMBL/GenBank/DDBJ whole genome shotgun (WGS) entry which is preliminary data.</text>
</comment>
<dbReference type="PATRIC" id="fig|66969.6.peg.1230"/>